<organism evidence="4 5">
    <name type="scientific">Mariniphaga anaerophila</name>
    <dbReference type="NCBI Taxonomy" id="1484053"/>
    <lineage>
        <taxon>Bacteria</taxon>
        <taxon>Pseudomonadati</taxon>
        <taxon>Bacteroidota</taxon>
        <taxon>Bacteroidia</taxon>
        <taxon>Marinilabiliales</taxon>
        <taxon>Prolixibacteraceae</taxon>
        <taxon>Mariniphaga</taxon>
    </lineage>
</organism>
<dbReference type="STRING" id="1484053.SAMN05444274_11627"/>
<dbReference type="Pfam" id="PF04773">
    <property type="entry name" value="FecR"/>
    <property type="match status" value="1"/>
</dbReference>
<feature type="transmembrane region" description="Helical" evidence="1">
    <location>
        <begin position="82"/>
        <end position="103"/>
    </location>
</feature>
<evidence type="ECO:0000256" key="1">
    <source>
        <dbReference type="SAM" id="Phobius"/>
    </source>
</evidence>
<proteinExistence type="predicted"/>
<dbReference type="Pfam" id="PF16344">
    <property type="entry name" value="FecR_C"/>
    <property type="match status" value="1"/>
</dbReference>
<keyword evidence="1" id="KW-0812">Transmembrane</keyword>
<dbReference type="EMBL" id="FQUM01000016">
    <property type="protein sequence ID" value="SHF97918.1"/>
    <property type="molecule type" value="Genomic_DNA"/>
</dbReference>
<keyword evidence="5" id="KW-1185">Reference proteome</keyword>
<dbReference type="PIRSF" id="PIRSF018266">
    <property type="entry name" value="FecR"/>
    <property type="match status" value="1"/>
</dbReference>
<dbReference type="InterPro" id="IPR012373">
    <property type="entry name" value="Ferrdict_sens_TM"/>
</dbReference>
<dbReference type="Proteomes" id="UP000184164">
    <property type="component" value="Unassembled WGS sequence"/>
</dbReference>
<dbReference type="PANTHER" id="PTHR30273">
    <property type="entry name" value="PERIPLASMIC SIGNAL SENSOR AND SIGMA FACTOR ACTIVATOR FECR-RELATED"/>
    <property type="match status" value="1"/>
</dbReference>
<dbReference type="Gene3D" id="3.55.50.30">
    <property type="match status" value="1"/>
</dbReference>
<evidence type="ECO:0000313" key="5">
    <source>
        <dbReference type="Proteomes" id="UP000184164"/>
    </source>
</evidence>
<dbReference type="Gene3D" id="2.60.120.1440">
    <property type="match status" value="1"/>
</dbReference>
<protein>
    <submittedName>
        <fullName evidence="4">FecR family protein</fullName>
    </submittedName>
</protein>
<reference evidence="4 5" key="1">
    <citation type="submission" date="2016-11" db="EMBL/GenBank/DDBJ databases">
        <authorList>
            <person name="Jaros S."/>
            <person name="Januszkiewicz K."/>
            <person name="Wedrychowicz H."/>
        </authorList>
    </citation>
    <scope>NUCLEOTIDE SEQUENCE [LARGE SCALE GENOMIC DNA]</scope>
    <source>
        <strain evidence="4 5">DSM 26910</strain>
    </source>
</reference>
<dbReference type="PANTHER" id="PTHR30273:SF2">
    <property type="entry name" value="PROTEIN FECR"/>
    <property type="match status" value="1"/>
</dbReference>
<accession>A0A1M5G2G2</accession>
<gene>
    <name evidence="4" type="ORF">SAMN05444274_11627</name>
</gene>
<dbReference type="InterPro" id="IPR032508">
    <property type="entry name" value="FecR_C"/>
</dbReference>
<dbReference type="OrthoDB" id="650093at2"/>
<name>A0A1M5G2G2_9BACT</name>
<evidence type="ECO:0000259" key="3">
    <source>
        <dbReference type="Pfam" id="PF16344"/>
    </source>
</evidence>
<evidence type="ECO:0000313" key="4">
    <source>
        <dbReference type="EMBL" id="SHF97918.1"/>
    </source>
</evidence>
<keyword evidence="1" id="KW-1133">Transmembrane helix</keyword>
<evidence type="ECO:0000259" key="2">
    <source>
        <dbReference type="Pfam" id="PF04773"/>
    </source>
</evidence>
<sequence length="335" mass="39314">MRQIAYKYFEDQATEAEKRELLEWLRHKENRLVFSKFKLDWESDLGHDWFPVGGGKTWSRLQEELWKRSFSRWQDSRKTYKFLRIAAIFFFVLSVGSFSWFYINQRHAMPEIFTSVVTDNGQMSKVELPDGSKVWLNFGSRISYSNYYSAENRKVTLFGEAYFDVVKNEDLPLIVDCNGLLVRVLGTKFNVKAYNEPHGSIEVVLEKGQVELENPKSGDVFYKMKPGERVQIDMLNNRYSAGMVNTFRYTSWKEGIINIHDQSIEELIKQLEKRYKQQFELADDVKRLRYTFTIENESLGDVLKLMEHITPIKVKQKDDIITISADETKLKKAGG</sequence>
<dbReference type="RefSeq" id="WP_073003505.1">
    <property type="nucleotide sequence ID" value="NZ_FQUM01000016.1"/>
</dbReference>
<dbReference type="GO" id="GO:0016989">
    <property type="term" value="F:sigma factor antagonist activity"/>
    <property type="evidence" value="ECO:0007669"/>
    <property type="project" value="TreeGrafter"/>
</dbReference>
<feature type="domain" description="FecR protein" evidence="2">
    <location>
        <begin position="116"/>
        <end position="211"/>
    </location>
</feature>
<feature type="domain" description="Protein FecR C-terminal" evidence="3">
    <location>
        <begin position="258"/>
        <end position="323"/>
    </location>
</feature>
<dbReference type="InterPro" id="IPR006860">
    <property type="entry name" value="FecR"/>
</dbReference>
<keyword evidence="1" id="KW-0472">Membrane</keyword>
<dbReference type="AlphaFoldDB" id="A0A1M5G2G2"/>